<evidence type="ECO:0000313" key="3">
    <source>
        <dbReference type="EMBL" id="RRT62513.1"/>
    </source>
</evidence>
<dbReference type="Gene3D" id="3.40.50.10330">
    <property type="entry name" value="Probable inorganic polyphosphate/atp-NAD kinase, domain 1"/>
    <property type="match status" value="1"/>
</dbReference>
<dbReference type="PROSITE" id="PS50146">
    <property type="entry name" value="DAGK"/>
    <property type="match status" value="1"/>
</dbReference>
<name>A0A426ZEW5_ENSVE</name>
<feature type="compositionally biased region" description="Acidic residues" evidence="1">
    <location>
        <begin position="220"/>
        <end position="229"/>
    </location>
</feature>
<feature type="domain" description="DAGKc" evidence="2">
    <location>
        <begin position="39"/>
        <end position="143"/>
    </location>
</feature>
<dbReference type="InterPro" id="IPR001206">
    <property type="entry name" value="Diacylglycerol_kinase_cat_dom"/>
</dbReference>
<evidence type="ECO:0000256" key="1">
    <source>
        <dbReference type="SAM" id="MobiDB-lite"/>
    </source>
</evidence>
<dbReference type="InterPro" id="IPR017438">
    <property type="entry name" value="ATP-NAD_kinase_N"/>
</dbReference>
<dbReference type="GO" id="GO:0016020">
    <property type="term" value="C:membrane"/>
    <property type="evidence" value="ECO:0007669"/>
    <property type="project" value="TreeGrafter"/>
</dbReference>
<dbReference type="FunFam" id="3.40.50.10330:FF:000016">
    <property type="entry name" value="Diacylglycerol kinase"/>
    <property type="match status" value="1"/>
</dbReference>
<comment type="caution">
    <text evidence="3">The sequence shown here is derived from an EMBL/GenBank/DDBJ whole genome shotgun (WGS) entry which is preliminary data.</text>
</comment>
<proteinExistence type="predicted"/>
<dbReference type="PANTHER" id="PTHR11255">
    <property type="entry name" value="DIACYLGLYCEROL KINASE"/>
    <property type="match status" value="1"/>
</dbReference>
<dbReference type="SMART" id="SM00046">
    <property type="entry name" value="DAGKc"/>
    <property type="match status" value="1"/>
</dbReference>
<gene>
    <name evidence="3" type="ORF">B296_00042141</name>
</gene>
<dbReference type="GO" id="GO:0004143">
    <property type="term" value="F:ATP-dependent diacylglycerol kinase activity"/>
    <property type="evidence" value="ECO:0007669"/>
    <property type="project" value="InterPro"/>
</dbReference>
<dbReference type="SUPFAM" id="SSF111331">
    <property type="entry name" value="NAD kinase/diacylglycerol kinase-like"/>
    <property type="match status" value="1"/>
</dbReference>
<organism evidence="3 4">
    <name type="scientific">Ensete ventricosum</name>
    <name type="common">Abyssinian banana</name>
    <name type="synonym">Musa ensete</name>
    <dbReference type="NCBI Taxonomy" id="4639"/>
    <lineage>
        <taxon>Eukaryota</taxon>
        <taxon>Viridiplantae</taxon>
        <taxon>Streptophyta</taxon>
        <taxon>Embryophyta</taxon>
        <taxon>Tracheophyta</taxon>
        <taxon>Spermatophyta</taxon>
        <taxon>Magnoliopsida</taxon>
        <taxon>Liliopsida</taxon>
        <taxon>Zingiberales</taxon>
        <taxon>Musaceae</taxon>
        <taxon>Ensete</taxon>
    </lineage>
</organism>
<accession>A0A426ZEW5</accession>
<dbReference type="Pfam" id="PF00781">
    <property type="entry name" value="DAGK_cat"/>
    <property type="match status" value="1"/>
</dbReference>
<evidence type="ECO:0000259" key="2">
    <source>
        <dbReference type="PROSITE" id="PS50146"/>
    </source>
</evidence>
<dbReference type="PANTHER" id="PTHR11255:SF98">
    <property type="entry name" value="DIACYLGLYCEROL KINASE 5"/>
    <property type="match status" value="1"/>
</dbReference>
<dbReference type="Proteomes" id="UP000287651">
    <property type="component" value="Unassembled WGS sequence"/>
</dbReference>
<protein>
    <recommendedName>
        <fullName evidence="2">DAGKc domain-containing protein</fullName>
    </recommendedName>
</protein>
<dbReference type="AlphaFoldDB" id="A0A426ZEW5"/>
<feature type="non-terminal residue" evidence="3">
    <location>
        <position position="1"/>
    </location>
</feature>
<feature type="region of interest" description="Disordered" evidence="1">
    <location>
        <begin position="206"/>
        <end position="231"/>
    </location>
</feature>
<sequence length="254" mass="28238">RRSVSSRDLCEPSHEILSRVFDLGEEVPDKVLQRLYANFEKLKAEGDKLAEHIERTLRVIVAGGDGTAGWLLGVVCDLKLAQPPPIATVPLGTGNNLPFSFGWVRQGKKNPGTDPQSVKFFLDEVKKAKEMKIDRYCSVNSFSLVGHCFVTSTETWILKFYLRTTYARLGATQGWFLASLFHPSSSFFLIEVNMLATRNCISKSINDPSTPSAASHHGDEDSEDSEDEWEGGRKKFGAAETFKLPEDLDIAHLS</sequence>
<evidence type="ECO:0000313" key="4">
    <source>
        <dbReference type="Proteomes" id="UP000287651"/>
    </source>
</evidence>
<dbReference type="InterPro" id="IPR037607">
    <property type="entry name" value="DGK"/>
</dbReference>
<dbReference type="EMBL" id="AMZH03006954">
    <property type="protein sequence ID" value="RRT62513.1"/>
    <property type="molecule type" value="Genomic_DNA"/>
</dbReference>
<reference evidence="3 4" key="1">
    <citation type="journal article" date="2014" name="Agronomy (Basel)">
        <title>A Draft Genome Sequence for Ensete ventricosum, the Drought-Tolerant Tree Against Hunger.</title>
        <authorList>
            <person name="Harrison J."/>
            <person name="Moore K.A."/>
            <person name="Paszkiewicz K."/>
            <person name="Jones T."/>
            <person name="Grant M."/>
            <person name="Ambacheew D."/>
            <person name="Muzemil S."/>
            <person name="Studholme D.J."/>
        </authorList>
    </citation>
    <scope>NUCLEOTIDE SEQUENCE [LARGE SCALE GENOMIC DNA]</scope>
</reference>
<dbReference type="InterPro" id="IPR016064">
    <property type="entry name" value="NAD/diacylglycerol_kinase_sf"/>
</dbReference>
<dbReference type="GO" id="GO:0007165">
    <property type="term" value="P:signal transduction"/>
    <property type="evidence" value="ECO:0007669"/>
    <property type="project" value="InterPro"/>
</dbReference>